<dbReference type="Proteomes" id="UP000324897">
    <property type="component" value="Unassembled WGS sequence"/>
</dbReference>
<dbReference type="EMBL" id="RWGY01000005">
    <property type="protein sequence ID" value="TVU42901.1"/>
    <property type="molecule type" value="Genomic_DNA"/>
</dbReference>
<keyword evidence="4" id="KW-1185">Reference proteome</keyword>
<accession>A0A5J9W4M4</accession>
<dbReference type="PRINTS" id="PR00721">
    <property type="entry name" value="STOMATIN"/>
</dbReference>
<dbReference type="PANTHER" id="PTHR43327:SF10">
    <property type="entry name" value="STOMATIN-LIKE PROTEIN 2, MITOCHONDRIAL"/>
    <property type="match status" value="1"/>
</dbReference>
<organism evidence="3 4">
    <name type="scientific">Eragrostis curvula</name>
    <name type="common">weeping love grass</name>
    <dbReference type="NCBI Taxonomy" id="38414"/>
    <lineage>
        <taxon>Eukaryota</taxon>
        <taxon>Viridiplantae</taxon>
        <taxon>Streptophyta</taxon>
        <taxon>Embryophyta</taxon>
        <taxon>Tracheophyta</taxon>
        <taxon>Spermatophyta</taxon>
        <taxon>Magnoliopsida</taxon>
        <taxon>Liliopsida</taxon>
        <taxon>Poales</taxon>
        <taxon>Poaceae</taxon>
        <taxon>PACMAD clade</taxon>
        <taxon>Chloridoideae</taxon>
        <taxon>Eragrostideae</taxon>
        <taxon>Eragrostidinae</taxon>
        <taxon>Eragrostis</taxon>
    </lineage>
</organism>
<dbReference type="OrthoDB" id="434619at2759"/>
<dbReference type="Gene3D" id="3.30.479.30">
    <property type="entry name" value="Band 7 domain"/>
    <property type="match status" value="1"/>
</dbReference>
<gene>
    <name evidence="3" type="ORF">EJB05_09325</name>
</gene>
<dbReference type="AlphaFoldDB" id="A0A5J9W4M4"/>
<dbReference type="PANTHER" id="PTHR43327">
    <property type="entry name" value="STOMATIN-LIKE PROTEIN 2, MITOCHONDRIAL"/>
    <property type="match status" value="1"/>
</dbReference>
<sequence>MASLLLRRSAGPAARQLFSGGLPRHLAAAAPAASRSYSRSPRDDVSMYAPPKTPFNWGVSIVPEREAFVVERFGKYHKTLGSGIHVMLPFVDRISYVHSLKEETFSIPDQKAITKDNVTIEIDGVIYVKIVGPFLASYGVKNPI</sequence>
<proteinExistence type="predicted"/>
<dbReference type="InterPro" id="IPR001107">
    <property type="entry name" value="Band_7"/>
</dbReference>
<dbReference type="GO" id="GO:0016020">
    <property type="term" value="C:membrane"/>
    <property type="evidence" value="ECO:0007669"/>
    <property type="project" value="InterPro"/>
</dbReference>
<keyword evidence="1" id="KW-0449">Lipoprotein</keyword>
<dbReference type="Gramene" id="TVU42901">
    <property type="protein sequence ID" value="TVU42901"/>
    <property type="gene ID" value="EJB05_09325"/>
</dbReference>
<dbReference type="InterPro" id="IPR050710">
    <property type="entry name" value="Band7/mec-2_domain"/>
</dbReference>
<dbReference type="GO" id="GO:0007005">
    <property type="term" value="P:mitochondrion organization"/>
    <property type="evidence" value="ECO:0007669"/>
    <property type="project" value="TreeGrafter"/>
</dbReference>
<dbReference type="InterPro" id="IPR036013">
    <property type="entry name" value="Band_7/SPFH_dom_sf"/>
</dbReference>
<dbReference type="GO" id="GO:0005739">
    <property type="term" value="C:mitochondrion"/>
    <property type="evidence" value="ECO:0007669"/>
    <property type="project" value="TreeGrafter"/>
</dbReference>
<name>A0A5J9W4M4_9POAL</name>
<evidence type="ECO:0000256" key="1">
    <source>
        <dbReference type="ARBA" id="ARBA00023288"/>
    </source>
</evidence>
<reference evidence="3 4" key="1">
    <citation type="journal article" date="2019" name="Sci. Rep.">
        <title>A high-quality genome of Eragrostis curvula grass provides insights into Poaceae evolution and supports new strategies to enhance forage quality.</title>
        <authorList>
            <person name="Carballo J."/>
            <person name="Santos B.A.C.M."/>
            <person name="Zappacosta D."/>
            <person name="Garbus I."/>
            <person name="Selva J.P."/>
            <person name="Gallo C.A."/>
            <person name="Diaz A."/>
            <person name="Albertini E."/>
            <person name="Caccamo M."/>
            <person name="Echenique V."/>
        </authorList>
    </citation>
    <scope>NUCLEOTIDE SEQUENCE [LARGE SCALE GENOMIC DNA]</scope>
    <source>
        <strain evidence="4">cv. Victoria</strain>
        <tissue evidence="3">Leaf</tissue>
    </source>
</reference>
<evidence type="ECO:0000313" key="4">
    <source>
        <dbReference type="Proteomes" id="UP000324897"/>
    </source>
</evidence>
<dbReference type="InterPro" id="IPR001972">
    <property type="entry name" value="Stomatin_HflK_fam"/>
</dbReference>
<feature type="domain" description="Band 7" evidence="2">
    <location>
        <begin position="61"/>
        <end position="136"/>
    </location>
</feature>
<dbReference type="Pfam" id="PF01145">
    <property type="entry name" value="Band_7"/>
    <property type="match status" value="1"/>
</dbReference>
<dbReference type="SUPFAM" id="SSF117892">
    <property type="entry name" value="Band 7/SPFH domain"/>
    <property type="match status" value="1"/>
</dbReference>
<evidence type="ECO:0000313" key="3">
    <source>
        <dbReference type="EMBL" id="TVU42901.1"/>
    </source>
</evidence>
<evidence type="ECO:0000259" key="2">
    <source>
        <dbReference type="Pfam" id="PF01145"/>
    </source>
</evidence>
<comment type="caution">
    <text evidence="3">The sequence shown here is derived from an EMBL/GenBank/DDBJ whole genome shotgun (WGS) entry which is preliminary data.</text>
</comment>
<protein>
    <recommendedName>
        <fullName evidence="2">Band 7 domain-containing protein</fullName>
    </recommendedName>
</protein>